<keyword evidence="3" id="KW-0963">Cytoplasm</keyword>
<feature type="domain" description="OTU" evidence="4">
    <location>
        <begin position="286"/>
        <end position="424"/>
    </location>
</feature>
<dbReference type="GO" id="GO:0005634">
    <property type="term" value="C:nucleus"/>
    <property type="evidence" value="ECO:0007669"/>
    <property type="project" value="TreeGrafter"/>
</dbReference>
<dbReference type="EMBL" id="CAWUPB010001160">
    <property type="protein sequence ID" value="CAK7342440.1"/>
    <property type="molecule type" value="Genomic_DNA"/>
</dbReference>
<evidence type="ECO:0000259" key="4">
    <source>
        <dbReference type="PROSITE" id="PS50802"/>
    </source>
</evidence>
<reference evidence="5 6" key="1">
    <citation type="submission" date="2024-01" db="EMBL/GenBank/DDBJ databases">
        <authorList>
            <person name="Waweru B."/>
        </authorList>
    </citation>
    <scope>NUCLEOTIDE SEQUENCE [LARGE SCALE GENOMIC DNA]</scope>
</reference>
<keyword evidence="3" id="KW-0788">Thiol protease</keyword>
<dbReference type="PANTHER" id="PTHR13312:SF6">
    <property type="entry name" value="UBIQUITIN THIOESTERASE OTU"/>
    <property type="match status" value="1"/>
</dbReference>
<dbReference type="FunFam" id="3.90.70.80:FF:000007">
    <property type="entry name" value="OTU domain-containing protein"/>
    <property type="match status" value="1"/>
</dbReference>
<dbReference type="Pfam" id="PF02338">
    <property type="entry name" value="OTU"/>
    <property type="match status" value="1"/>
</dbReference>
<dbReference type="GO" id="GO:0004843">
    <property type="term" value="F:cysteine-type deubiquitinase activity"/>
    <property type="evidence" value="ECO:0007669"/>
    <property type="project" value="UniProtKB-UniRule"/>
</dbReference>
<comment type="catalytic activity">
    <reaction evidence="1 3">
        <text>Thiol-dependent hydrolysis of ester, thioester, amide, peptide and isopeptide bonds formed by the C-terminal Gly of ubiquitin (a 76-residue protein attached to proteins as an intracellular targeting signal).</text>
        <dbReference type="EC" id="3.4.19.12"/>
    </reaction>
</comment>
<dbReference type="GO" id="GO:0005829">
    <property type="term" value="C:cytosol"/>
    <property type="evidence" value="ECO:0007669"/>
    <property type="project" value="TreeGrafter"/>
</dbReference>
<dbReference type="GO" id="GO:0016579">
    <property type="term" value="P:protein deubiquitination"/>
    <property type="evidence" value="ECO:0007669"/>
    <property type="project" value="TreeGrafter"/>
</dbReference>
<dbReference type="PANTHER" id="PTHR13312">
    <property type="entry name" value="HIV-INDUCED PROTEIN-7-LIKE PROTEASE"/>
    <property type="match status" value="1"/>
</dbReference>
<dbReference type="InterPro" id="IPR003323">
    <property type="entry name" value="OTU_dom"/>
</dbReference>
<proteinExistence type="predicted"/>
<dbReference type="GO" id="GO:0036503">
    <property type="term" value="P:ERAD pathway"/>
    <property type="evidence" value="ECO:0007669"/>
    <property type="project" value="TreeGrafter"/>
</dbReference>
<dbReference type="Gene3D" id="3.90.70.80">
    <property type="match status" value="1"/>
</dbReference>
<dbReference type="SUPFAM" id="SSF54001">
    <property type="entry name" value="Cysteine proteinases"/>
    <property type="match status" value="1"/>
</dbReference>
<keyword evidence="2 3" id="KW-0378">Hydrolase</keyword>
<dbReference type="EC" id="3.4.19.12" evidence="3"/>
<keyword evidence="3" id="KW-0833">Ubl conjugation pathway</keyword>
<comment type="subcellular location">
    <subcellularLocation>
        <location evidence="3">Cytoplasm</location>
    </subcellularLocation>
</comment>
<sequence length="433" mass="48371">MLIRKKDSWQDRFGFDLEESEGNVEIEDFLFEDSWQDSDSMKGGIKSSANVTVVQTIKKSKMSSGYQVRTCHIQSPGYASMIVCSPISTCVKNVVHLSGRVQQMGSTILNVVSGGKSASCCFSLYPGRSRSNYSRLSVSKTFSCPSISFHTFRRNCFVSSLTKQRANLQTLTVNGLVNSRGPLKRQLNISLQCQNKIVRLSVSKQRVLSKIEDNVGSISWSQGYTTTGIICGLLVCYSSSEPTHAEAATQKNKKEDNCTLSDVTFSHGKEVYTDYSIIGEHQFIVQSIYRIPGDGRCLFRSVVHGACLRSGKPAPSENLQRELADDLRSEVADEFIKRREETEWFIEGYFDTYVSQMRKPHVWGGEPELLMASHVLKMPITVYMHDKNAGGLISIAEYGQEYGKENPIRVIYYGCGHYDALQLPATRGGKSKL</sequence>
<dbReference type="CDD" id="cd22760">
    <property type="entry name" value="OTU_plant_OTU4-like"/>
    <property type="match status" value="1"/>
</dbReference>
<dbReference type="AlphaFoldDB" id="A0AAV1S1H0"/>
<evidence type="ECO:0000313" key="6">
    <source>
        <dbReference type="Proteomes" id="UP001314170"/>
    </source>
</evidence>
<evidence type="ECO:0000313" key="5">
    <source>
        <dbReference type="EMBL" id="CAK7342440.1"/>
    </source>
</evidence>
<dbReference type="GO" id="GO:0030968">
    <property type="term" value="P:endoplasmic reticulum unfolded protein response"/>
    <property type="evidence" value="ECO:0007669"/>
    <property type="project" value="TreeGrafter"/>
</dbReference>
<protein>
    <recommendedName>
        <fullName evidence="3">Ubiquitin thioesterase OTU</fullName>
        <ecNumber evidence="3">3.4.19.12</ecNumber>
    </recommendedName>
</protein>
<dbReference type="PROSITE" id="PS50802">
    <property type="entry name" value="OTU"/>
    <property type="match status" value="1"/>
</dbReference>
<evidence type="ECO:0000256" key="2">
    <source>
        <dbReference type="ARBA" id="ARBA00022801"/>
    </source>
</evidence>
<keyword evidence="6" id="KW-1185">Reference proteome</keyword>
<gene>
    <name evidence="5" type="ORF">DCAF_LOCUS16795</name>
</gene>
<comment type="function">
    <text evidence="3">Hydrolase that can remove conjugated ubiquitin from proteins and may therefore play an important regulatory role at the level of protein turnover by preventing degradation.</text>
</comment>
<organism evidence="5 6">
    <name type="scientific">Dovyalis caffra</name>
    <dbReference type="NCBI Taxonomy" id="77055"/>
    <lineage>
        <taxon>Eukaryota</taxon>
        <taxon>Viridiplantae</taxon>
        <taxon>Streptophyta</taxon>
        <taxon>Embryophyta</taxon>
        <taxon>Tracheophyta</taxon>
        <taxon>Spermatophyta</taxon>
        <taxon>Magnoliopsida</taxon>
        <taxon>eudicotyledons</taxon>
        <taxon>Gunneridae</taxon>
        <taxon>Pentapetalae</taxon>
        <taxon>rosids</taxon>
        <taxon>fabids</taxon>
        <taxon>Malpighiales</taxon>
        <taxon>Salicaceae</taxon>
        <taxon>Flacourtieae</taxon>
        <taxon>Dovyalis</taxon>
    </lineage>
</organism>
<keyword evidence="3" id="KW-0645">Protease</keyword>
<evidence type="ECO:0000256" key="3">
    <source>
        <dbReference type="RuleBase" id="RU367104"/>
    </source>
</evidence>
<comment type="caution">
    <text evidence="5">The sequence shown here is derived from an EMBL/GenBank/DDBJ whole genome shotgun (WGS) entry which is preliminary data.</text>
</comment>
<dbReference type="InterPro" id="IPR047947">
    <property type="entry name" value="OTU4_OTU"/>
</dbReference>
<name>A0AAV1S1H0_9ROSI</name>
<evidence type="ECO:0000256" key="1">
    <source>
        <dbReference type="ARBA" id="ARBA00000707"/>
    </source>
</evidence>
<accession>A0AAV1S1H0</accession>
<dbReference type="Proteomes" id="UP001314170">
    <property type="component" value="Unassembled WGS sequence"/>
</dbReference>
<dbReference type="InterPro" id="IPR038765">
    <property type="entry name" value="Papain-like_cys_pep_sf"/>
</dbReference>